<dbReference type="Proteomes" id="UP000604046">
    <property type="component" value="Unassembled WGS sequence"/>
</dbReference>
<name>A0A812NBJ6_9DINO</name>
<protein>
    <recommendedName>
        <fullName evidence="1">Aminoglycoside phosphotransferase domain-containing protein</fullName>
    </recommendedName>
</protein>
<dbReference type="PANTHER" id="PTHR21310:SF42">
    <property type="entry name" value="BIFUNCTIONAL AAC_APH"/>
    <property type="match status" value="1"/>
</dbReference>
<dbReference type="AlphaFoldDB" id="A0A812NBJ6"/>
<reference evidence="2" key="1">
    <citation type="submission" date="2021-02" db="EMBL/GenBank/DDBJ databases">
        <authorList>
            <person name="Dougan E. K."/>
            <person name="Rhodes N."/>
            <person name="Thang M."/>
            <person name="Chan C."/>
        </authorList>
    </citation>
    <scope>NUCLEOTIDE SEQUENCE</scope>
</reference>
<evidence type="ECO:0000313" key="2">
    <source>
        <dbReference type="EMBL" id="CAE7305177.1"/>
    </source>
</evidence>
<evidence type="ECO:0000313" key="3">
    <source>
        <dbReference type="Proteomes" id="UP000604046"/>
    </source>
</evidence>
<evidence type="ECO:0000259" key="1">
    <source>
        <dbReference type="Pfam" id="PF01636"/>
    </source>
</evidence>
<dbReference type="InterPro" id="IPR002575">
    <property type="entry name" value="Aminoglycoside_PTrfase"/>
</dbReference>
<keyword evidence="3" id="KW-1185">Reference proteome</keyword>
<organism evidence="2 3">
    <name type="scientific">Symbiodinium natans</name>
    <dbReference type="NCBI Taxonomy" id="878477"/>
    <lineage>
        <taxon>Eukaryota</taxon>
        <taxon>Sar</taxon>
        <taxon>Alveolata</taxon>
        <taxon>Dinophyceae</taxon>
        <taxon>Suessiales</taxon>
        <taxon>Symbiodiniaceae</taxon>
        <taxon>Symbiodinium</taxon>
    </lineage>
</organism>
<dbReference type="CDD" id="cd05155">
    <property type="entry name" value="APH_ChoK_like_1"/>
    <property type="match status" value="1"/>
</dbReference>
<dbReference type="SUPFAM" id="SSF56112">
    <property type="entry name" value="Protein kinase-like (PK-like)"/>
    <property type="match status" value="1"/>
</dbReference>
<accession>A0A812NBJ6</accession>
<dbReference type="Gene3D" id="3.90.1200.10">
    <property type="match status" value="1"/>
</dbReference>
<feature type="domain" description="Aminoglycoside phosphotransferase" evidence="1">
    <location>
        <begin position="121"/>
        <end position="340"/>
    </location>
</feature>
<dbReference type="InterPro" id="IPR011009">
    <property type="entry name" value="Kinase-like_dom_sf"/>
</dbReference>
<gene>
    <name evidence="2" type="ORF">SNAT2548_LOCUS16044</name>
</gene>
<dbReference type="PANTHER" id="PTHR21310">
    <property type="entry name" value="AMINOGLYCOSIDE PHOSPHOTRANSFERASE-RELATED-RELATED"/>
    <property type="match status" value="1"/>
</dbReference>
<sequence length="356" mass="38715">MACLMRGCPWPASSRPSNSNGAKVPCVSMAAERLLLVHAILAPFVPARRFGGSFSRLRLRRRLRSRSLTGPLQGPSVGKKTRGRLNASVGGWMDQLPDEDVLRQLISEQFAQWSSLPISKVLPGGWDNVTFRLGGHMLAKLPRSQAYSFQAEREHFALQAHLGRIGAFEVPQPVALGKPSTVFPYPWSILRWIEGEPVLDVSKPHDLPRALAEFLLALHCPAPSEAPEPGSANFWRGGPLSSLTADFERALATLPAHFDREQLRAIWHGALATTAAGAPVWVHGDIAPTNLITRGGRLVGVIDFGLIAAGDPACDLAIAWLAFDGDSRESFLTRYGAEDLGDEMDPKLGVIYPTQL</sequence>
<comment type="caution">
    <text evidence="2">The sequence shown here is derived from an EMBL/GenBank/DDBJ whole genome shotgun (WGS) entry which is preliminary data.</text>
</comment>
<dbReference type="OrthoDB" id="2906425at2759"/>
<dbReference type="EMBL" id="CAJNDS010002071">
    <property type="protein sequence ID" value="CAE7305177.1"/>
    <property type="molecule type" value="Genomic_DNA"/>
</dbReference>
<proteinExistence type="predicted"/>
<dbReference type="InterPro" id="IPR051678">
    <property type="entry name" value="AGP_Transferase"/>
</dbReference>
<dbReference type="Gene3D" id="3.30.200.20">
    <property type="entry name" value="Phosphorylase Kinase, domain 1"/>
    <property type="match status" value="1"/>
</dbReference>
<dbReference type="Pfam" id="PF01636">
    <property type="entry name" value="APH"/>
    <property type="match status" value="1"/>
</dbReference>